<evidence type="ECO:0000256" key="2">
    <source>
        <dbReference type="ARBA" id="ARBA00022741"/>
    </source>
</evidence>
<dbReference type="Gene3D" id="3.40.50.300">
    <property type="entry name" value="P-loop containing nucleotide triphosphate hydrolases"/>
    <property type="match status" value="1"/>
</dbReference>
<dbReference type="GO" id="GO:0022857">
    <property type="term" value="F:transmembrane transporter activity"/>
    <property type="evidence" value="ECO:0007669"/>
    <property type="project" value="TreeGrafter"/>
</dbReference>
<feature type="domain" description="ABC transporter" evidence="4">
    <location>
        <begin position="6"/>
        <end position="235"/>
    </location>
</feature>
<dbReference type="SUPFAM" id="SSF52540">
    <property type="entry name" value="P-loop containing nucleoside triphosphate hydrolases"/>
    <property type="match status" value="1"/>
</dbReference>
<dbReference type="InterPro" id="IPR017911">
    <property type="entry name" value="MacB-like_ATP-bd"/>
</dbReference>
<comment type="caution">
    <text evidence="5">The sequence shown here is derived from an EMBL/GenBank/DDBJ whole genome shotgun (WGS) entry which is preliminary data.</text>
</comment>
<evidence type="ECO:0000259" key="4">
    <source>
        <dbReference type="PROSITE" id="PS50893"/>
    </source>
</evidence>
<dbReference type="GO" id="GO:0016887">
    <property type="term" value="F:ATP hydrolysis activity"/>
    <property type="evidence" value="ECO:0007669"/>
    <property type="project" value="InterPro"/>
</dbReference>
<keyword evidence="3 5" id="KW-0067">ATP-binding</keyword>
<proteinExistence type="predicted"/>
<dbReference type="PANTHER" id="PTHR24220:SF86">
    <property type="entry name" value="ABC TRANSPORTER ABCH.1"/>
    <property type="match status" value="1"/>
</dbReference>
<dbReference type="GO" id="GO:0098796">
    <property type="term" value="C:membrane protein complex"/>
    <property type="evidence" value="ECO:0007669"/>
    <property type="project" value="UniProtKB-ARBA"/>
</dbReference>
<keyword evidence="1" id="KW-0813">Transport</keyword>
<sequence length="239" mass="26043">MARPVIDIRGIHRIFESDAGFAHVLHNITFSVQPGEFVAITGPSGSGKSTLMNILGCLDTPTSGTYLLEGLNVAELDDDELAEVRATCIGFVFQSFNLLPRMSVLDNVMLPLAYTQAPRFQREMMAVHALQAVGLPVDHYDHRTNELSGGQMQRVAIARALVNDPAIILADEPTGNLDSHTGRMVLETFHRLKDTGKTIVLITHDSHVAAEADRIVSIRDGRLYHEDTSGIISTMGGGR</sequence>
<dbReference type="Proteomes" id="UP000260943">
    <property type="component" value="Unassembled WGS sequence"/>
</dbReference>
<dbReference type="InterPro" id="IPR003439">
    <property type="entry name" value="ABC_transporter-like_ATP-bd"/>
</dbReference>
<evidence type="ECO:0000313" key="5">
    <source>
        <dbReference type="EMBL" id="RGL08213.1"/>
    </source>
</evidence>
<reference evidence="5 6" key="1">
    <citation type="submission" date="2018-08" db="EMBL/GenBank/DDBJ databases">
        <title>A genome reference for cultivated species of the human gut microbiota.</title>
        <authorList>
            <person name="Zou Y."/>
            <person name="Xue W."/>
            <person name="Luo G."/>
        </authorList>
    </citation>
    <scope>NUCLEOTIDE SEQUENCE [LARGE SCALE GENOMIC DNA]</scope>
    <source>
        <strain evidence="5 6">TF08-14</strain>
    </source>
</reference>
<evidence type="ECO:0000256" key="1">
    <source>
        <dbReference type="ARBA" id="ARBA00022448"/>
    </source>
</evidence>
<dbReference type="EMBL" id="QSRJ01000011">
    <property type="protein sequence ID" value="RGL08213.1"/>
    <property type="molecule type" value="Genomic_DNA"/>
</dbReference>
<dbReference type="GO" id="GO:0005524">
    <property type="term" value="F:ATP binding"/>
    <property type="evidence" value="ECO:0007669"/>
    <property type="project" value="UniProtKB-KW"/>
</dbReference>
<organism evidence="5 6">
    <name type="scientific">Collinsella tanakaei</name>
    <dbReference type="NCBI Taxonomy" id="626935"/>
    <lineage>
        <taxon>Bacteria</taxon>
        <taxon>Bacillati</taxon>
        <taxon>Actinomycetota</taxon>
        <taxon>Coriobacteriia</taxon>
        <taxon>Coriobacteriales</taxon>
        <taxon>Coriobacteriaceae</taxon>
        <taxon>Collinsella</taxon>
    </lineage>
</organism>
<dbReference type="PROSITE" id="PS50893">
    <property type="entry name" value="ABC_TRANSPORTER_2"/>
    <property type="match status" value="1"/>
</dbReference>
<dbReference type="SMART" id="SM00382">
    <property type="entry name" value="AAA"/>
    <property type="match status" value="1"/>
</dbReference>
<evidence type="ECO:0000256" key="3">
    <source>
        <dbReference type="ARBA" id="ARBA00022840"/>
    </source>
</evidence>
<dbReference type="InterPro" id="IPR027417">
    <property type="entry name" value="P-loop_NTPase"/>
</dbReference>
<protein>
    <submittedName>
        <fullName evidence="5">ABC transporter ATP-binding protein</fullName>
    </submittedName>
</protein>
<dbReference type="CDD" id="cd03255">
    <property type="entry name" value="ABC_MJ0796_LolCDE_FtsE"/>
    <property type="match status" value="1"/>
</dbReference>
<accession>A0A3E4QPH0</accession>
<dbReference type="InterPro" id="IPR003593">
    <property type="entry name" value="AAA+_ATPase"/>
</dbReference>
<dbReference type="Pfam" id="PF00005">
    <property type="entry name" value="ABC_tran"/>
    <property type="match status" value="1"/>
</dbReference>
<dbReference type="GO" id="GO:0005886">
    <property type="term" value="C:plasma membrane"/>
    <property type="evidence" value="ECO:0007669"/>
    <property type="project" value="TreeGrafter"/>
</dbReference>
<dbReference type="AlphaFoldDB" id="A0A3E4QPH0"/>
<dbReference type="PANTHER" id="PTHR24220">
    <property type="entry name" value="IMPORT ATP-BINDING PROTEIN"/>
    <property type="match status" value="1"/>
</dbReference>
<dbReference type="FunFam" id="3.40.50.300:FF:000032">
    <property type="entry name" value="Export ABC transporter ATP-binding protein"/>
    <property type="match status" value="1"/>
</dbReference>
<keyword evidence="2" id="KW-0547">Nucleotide-binding</keyword>
<dbReference type="RefSeq" id="WP_117680066.1">
    <property type="nucleotide sequence ID" value="NZ_CALJOO010000122.1"/>
</dbReference>
<dbReference type="InterPro" id="IPR017871">
    <property type="entry name" value="ABC_transporter-like_CS"/>
</dbReference>
<dbReference type="PROSITE" id="PS00211">
    <property type="entry name" value="ABC_TRANSPORTER_1"/>
    <property type="match status" value="1"/>
</dbReference>
<evidence type="ECO:0000313" key="6">
    <source>
        <dbReference type="Proteomes" id="UP000260943"/>
    </source>
</evidence>
<name>A0A3E4QPH0_9ACTN</name>
<dbReference type="InterPro" id="IPR015854">
    <property type="entry name" value="ABC_transpr_LolD-like"/>
</dbReference>
<gene>
    <name evidence="5" type="ORF">DXC81_08845</name>
</gene>